<dbReference type="EMBL" id="SMLK01000001">
    <property type="protein sequence ID" value="TFZ08349.1"/>
    <property type="molecule type" value="Genomic_DNA"/>
</dbReference>
<feature type="transmembrane region" description="Helical" evidence="8">
    <location>
        <begin position="54"/>
        <end position="73"/>
    </location>
</feature>
<proteinExistence type="predicted"/>
<dbReference type="InterPro" id="IPR036097">
    <property type="entry name" value="HisK_dim/P_sf"/>
</dbReference>
<dbReference type="AlphaFoldDB" id="A0A4Z0CDP6"/>
<evidence type="ECO:0000256" key="1">
    <source>
        <dbReference type="ARBA" id="ARBA00000085"/>
    </source>
</evidence>
<evidence type="ECO:0000313" key="11">
    <source>
        <dbReference type="EMBL" id="TFZ08349.1"/>
    </source>
</evidence>
<protein>
    <recommendedName>
        <fullName evidence="3">histidine kinase</fullName>
        <ecNumber evidence="3">2.7.13.3</ecNumber>
    </recommendedName>
</protein>
<evidence type="ECO:0000259" key="9">
    <source>
        <dbReference type="PROSITE" id="PS50109"/>
    </source>
</evidence>
<comment type="subcellular location">
    <subcellularLocation>
        <location evidence="2">Cell inner membrane</location>
        <topology evidence="2">Multi-pass membrane protein</topology>
    </subcellularLocation>
</comment>
<evidence type="ECO:0000256" key="3">
    <source>
        <dbReference type="ARBA" id="ARBA00012438"/>
    </source>
</evidence>
<reference evidence="11 12" key="1">
    <citation type="submission" date="2019-03" db="EMBL/GenBank/DDBJ databases">
        <title>Ramlibacter sp. 18x22-1, whole genome shotgun sequence.</title>
        <authorList>
            <person name="Zhang X."/>
            <person name="Feng G."/>
            <person name="Zhu H."/>
        </authorList>
    </citation>
    <scope>NUCLEOTIDE SEQUENCE [LARGE SCALE GENOMIC DNA]</scope>
    <source>
        <strain evidence="11 12">18x22-1</strain>
    </source>
</reference>
<evidence type="ECO:0000256" key="5">
    <source>
        <dbReference type="ARBA" id="ARBA00022679"/>
    </source>
</evidence>
<dbReference type="Gene3D" id="1.10.287.130">
    <property type="match status" value="1"/>
</dbReference>
<keyword evidence="4" id="KW-0597">Phosphoprotein</keyword>
<dbReference type="EC" id="2.7.13.3" evidence="3"/>
<feature type="transmembrane region" description="Helical" evidence="8">
    <location>
        <begin position="93"/>
        <end position="116"/>
    </location>
</feature>
<feature type="transmembrane region" description="Helical" evidence="8">
    <location>
        <begin position="14"/>
        <end position="33"/>
    </location>
</feature>
<accession>A0A4Z0CDP6</accession>
<dbReference type="PANTHER" id="PTHR42878:SF15">
    <property type="entry name" value="BACTERIOPHYTOCHROME"/>
    <property type="match status" value="1"/>
</dbReference>
<dbReference type="SMART" id="SM00304">
    <property type="entry name" value="HAMP"/>
    <property type="match status" value="1"/>
</dbReference>
<dbReference type="InterPro" id="IPR003594">
    <property type="entry name" value="HATPase_dom"/>
</dbReference>
<dbReference type="GO" id="GO:0007234">
    <property type="term" value="P:osmosensory signaling via phosphorelay pathway"/>
    <property type="evidence" value="ECO:0007669"/>
    <property type="project" value="TreeGrafter"/>
</dbReference>
<dbReference type="SUPFAM" id="SSF55874">
    <property type="entry name" value="ATPase domain of HSP90 chaperone/DNA topoisomerase II/histidine kinase"/>
    <property type="match status" value="1"/>
</dbReference>
<dbReference type="Pfam" id="PF00512">
    <property type="entry name" value="HisKA"/>
    <property type="match status" value="1"/>
</dbReference>
<evidence type="ECO:0000259" key="10">
    <source>
        <dbReference type="PROSITE" id="PS50885"/>
    </source>
</evidence>
<evidence type="ECO:0000256" key="8">
    <source>
        <dbReference type="SAM" id="Phobius"/>
    </source>
</evidence>
<feature type="domain" description="Histidine kinase" evidence="9">
    <location>
        <begin position="600"/>
        <end position="811"/>
    </location>
</feature>
<evidence type="ECO:0000313" key="12">
    <source>
        <dbReference type="Proteomes" id="UP000297839"/>
    </source>
</evidence>
<dbReference type="GO" id="GO:0000155">
    <property type="term" value="F:phosphorelay sensor kinase activity"/>
    <property type="evidence" value="ECO:0007669"/>
    <property type="project" value="InterPro"/>
</dbReference>
<dbReference type="PANTHER" id="PTHR42878">
    <property type="entry name" value="TWO-COMPONENT HISTIDINE KINASE"/>
    <property type="match status" value="1"/>
</dbReference>
<dbReference type="CDD" id="cd12915">
    <property type="entry name" value="PDC2_DGC_like"/>
    <property type="match status" value="1"/>
</dbReference>
<keyword evidence="8" id="KW-1133">Transmembrane helix</keyword>
<feature type="domain" description="HAMP" evidence="10">
    <location>
        <begin position="380"/>
        <end position="432"/>
    </location>
</feature>
<dbReference type="CDD" id="cd06225">
    <property type="entry name" value="HAMP"/>
    <property type="match status" value="1"/>
</dbReference>
<dbReference type="Gene3D" id="3.30.450.20">
    <property type="entry name" value="PAS domain"/>
    <property type="match status" value="3"/>
</dbReference>
<dbReference type="CDD" id="cd00082">
    <property type="entry name" value="HisKA"/>
    <property type="match status" value="1"/>
</dbReference>
<dbReference type="InterPro" id="IPR003661">
    <property type="entry name" value="HisK_dim/P_dom"/>
</dbReference>
<dbReference type="InterPro" id="IPR035965">
    <property type="entry name" value="PAS-like_dom_sf"/>
</dbReference>
<gene>
    <name evidence="11" type="ORF">EZ216_04115</name>
</gene>
<keyword evidence="12" id="KW-1185">Reference proteome</keyword>
<dbReference type="SMART" id="SM00387">
    <property type="entry name" value="HATPase_c"/>
    <property type="match status" value="1"/>
</dbReference>
<dbReference type="InterPro" id="IPR003660">
    <property type="entry name" value="HAMP_dom"/>
</dbReference>
<evidence type="ECO:0000256" key="6">
    <source>
        <dbReference type="ARBA" id="ARBA00022777"/>
    </source>
</evidence>
<dbReference type="SUPFAM" id="SSF55785">
    <property type="entry name" value="PYP-like sensor domain (PAS domain)"/>
    <property type="match status" value="1"/>
</dbReference>
<dbReference type="PROSITE" id="PS50885">
    <property type="entry name" value="HAMP"/>
    <property type="match status" value="1"/>
</dbReference>
<dbReference type="Pfam" id="PF02518">
    <property type="entry name" value="HATPase_c"/>
    <property type="match status" value="1"/>
</dbReference>
<dbReference type="InterPro" id="IPR000014">
    <property type="entry name" value="PAS"/>
</dbReference>
<dbReference type="PROSITE" id="PS50109">
    <property type="entry name" value="HIS_KIN"/>
    <property type="match status" value="1"/>
</dbReference>
<dbReference type="InterPro" id="IPR050351">
    <property type="entry name" value="BphY/WalK/GraS-like"/>
</dbReference>
<dbReference type="RefSeq" id="WP_135248285.1">
    <property type="nucleotide sequence ID" value="NZ_SMLK01000001.1"/>
</dbReference>
<dbReference type="Pfam" id="PF00672">
    <property type="entry name" value="HAMP"/>
    <property type="match status" value="1"/>
</dbReference>
<keyword evidence="5" id="KW-0808">Transferase</keyword>
<dbReference type="SMART" id="SM00388">
    <property type="entry name" value="HisKA"/>
    <property type="match status" value="1"/>
</dbReference>
<name>A0A4Z0CDP6_9BURK</name>
<evidence type="ECO:0000256" key="4">
    <source>
        <dbReference type="ARBA" id="ARBA00022553"/>
    </source>
</evidence>
<dbReference type="InterPro" id="IPR036890">
    <property type="entry name" value="HATPase_C_sf"/>
</dbReference>
<dbReference type="InterPro" id="IPR004358">
    <property type="entry name" value="Sig_transdc_His_kin-like_C"/>
</dbReference>
<dbReference type="SUPFAM" id="SSF158472">
    <property type="entry name" value="HAMP domain-like"/>
    <property type="match status" value="1"/>
</dbReference>
<dbReference type="GO" id="GO:0005886">
    <property type="term" value="C:plasma membrane"/>
    <property type="evidence" value="ECO:0007669"/>
    <property type="project" value="UniProtKB-SubCell"/>
</dbReference>
<keyword evidence="8" id="KW-0812">Transmembrane</keyword>
<sequence length="817" mass="88837">MVAADTRWAGRPQLLALALAAGYLAVGLLWILFSDRAGEALFNSPAALTRFQTWKGSAFVALSALFVYAAALITVNGGAEMPLRPDSGRGFPVAALLSMLVLATALPLVALLGWLVERETDDQLQDSERLVRTVARNTASDAAGFLRARARIASILADRPTVRRLHTSSCDPLLDQVPDLDGVVQEATTFRLDGSVVCGRAARTPQVVPDWRERLARPGTYVSGIARDALNHDWNFLVVHAVVDDQGRLAGGLELMLANTTLTFALDSPLPEGSAVALMDARGTLIARQPAMRGDVGTPVEGVVRRAYRARVEQTFVTRGMDGVERLYALHPVEETGWIAAAGVPLDLLYAPARRTFVRSMLVGTGILLLCGLMVLRLARAITSPVRALRRAADAVAAGDFSRRAPESGPAELAALGEGFNRMLDRLPQLQQALLASEQRRTTMVEKLSRNVPDMVFVFVLPREGPPRLPFASEAIRRLLELEPGQVMHDATPALDRIHWLDRERIDRLWTDSARQLSDVEMEFRVLLPHAGLRHLLARANAEAGEDGAICWYGSLTDVTELRASRQALSDLNDSLEQRIAERTTALAVANEALESFSYSVAHDLRAPLGSIGGFARAAAEALQRGEQDRARGYLERVAANTERMDVLIEGFLALAKVGRERLVESPVDVGRLLEESVTELSPPPGVRLSLAAMPRVLADQALLRQVWANLLSNAFKYSANEAAPRVDVSFDGSGAELVFSVSDNGVGFDPEYAARLFTPFSRLHKAEEFEGTGVGLALVRRIVERHGGRIWAESKPGEGAVFSFSLPRDRLIPEGA</sequence>
<organism evidence="11 12">
    <name type="scientific">Ramlibacter humi</name>
    <dbReference type="NCBI Taxonomy" id="2530451"/>
    <lineage>
        <taxon>Bacteria</taxon>
        <taxon>Pseudomonadati</taxon>
        <taxon>Pseudomonadota</taxon>
        <taxon>Betaproteobacteria</taxon>
        <taxon>Burkholderiales</taxon>
        <taxon>Comamonadaceae</taxon>
        <taxon>Ramlibacter</taxon>
    </lineage>
</organism>
<dbReference type="Gene3D" id="6.10.340.10">
    <property type="match status" value="1"/>
</dbReference>
<evidence type="ECO:0000256" key="7">
    <source>
        <dbReference type="ARBA" id="ARBA00023136"/>
    </source>
</evidence>
<dbReference type="CDD" id="cd00130">
    <property type="entry name" value="PAS"/>
    <property type="match status" value="1"/>
</dbReference>
<dbReference type="OrthoDB" id="9808408at2"/>
<dbReference type="InterPro" id="IPR005467">
    <property type="entry name" value="His_kinase_dom"/>
</dbReference>
<keyword evidence="7 8" id="KW-0472">Membrane</keyword>
<dbReference type="FunFam" id="3.30.565.10:FF:000006">
    <property type="entry name" value="Sensor histidine kinase WalK"/>
    <property type="match status" value="1"/>
</dbReference>
<feature type="transmembrane region" description="Helical" evidence="8">
    <location>
        <begin position="361"/>
        <end position="379"/>
    </location>
</feature>
<comment type="catalytic activity">
    <reaction evidence="1">
        <text>ATP + protein L-histidine = ADP + protein N-phospho-L-histidine.</text>
        <dbReference type="EC" id="2.7.13.3"/>
    </reaction>
</comment>
<dbReference type="GO" id="GO:0030295">
    <property type="term" value="F:protein kinase activator activity"/>
    <property type="evidence" value="ECO:0007669"/>
    <property type="project" value="TreeGrafter"/>
</dbReference>
<dbReference type="Gene3D" id="3.30.565.10">
    <property type="entry name" value="Histidine kinase-like ATPase, C-terminal domain"/>
    <property type="match status" value="1"/>
</dbReference>
<dbReference type="SUPFAM" id="SSF47384">
    <property type="entry name" value="Homodimeric domain of signal transducing histidine kinase"/>
    <property type="match status" value="1"/>
</dbReference>
<dbReference type="PRINTS" id="PR00344">
    <property type="entry name" value="BCTRLSENSOR"/>
</dbReference>
<keyword evidence="6" id="KW-0418">Kinase</keyword>
<evidence type="ECO:0000256" key="2">
    <source>
        <dbReference type="ARBA" id="ARBA00004429"/>
    </source>
</evidence>
<dbReference type="Proteomes" id="UP000297839">
    <property type="component" value="Unassembled WGS sequence"/>
</dbReference>
<dbReference type="GO" id="GO:0000156">
    <property type="term" value="F:phosphorelay response regulator activity"/>
    <property type="evidence" value="ECO:0007669"/>
    <property type="project" value="TreeGrafter"/>
</dbReference>
<comment type="caution">
    <text evidence="11">The sequence shown here is derived from an EMBL/GenBank/DDBJ whole genome shotgun (WGS) entry which is preliminary data.</text>
</comment>